<dbReference type="PANTHER" id="PTHR45682">
    <property type="entry name" value="AGAP008228-PA"/>
    <property type="match status" value="1"/>
</dbReference>
<evidence type="ECO:0000259" key="9">
    <source>
        <dbReference type="PROSITE" id="PS50056"/>
    </source>
</evidence>
<reference evidence="10" key="2">
    <citation type="submission" date="2025-09" db="UniProtKB">
        <authorList>
            <consortium name="Ensembl"/>
        </authorList>
    </citation>
    <scope>IDENTIFICATION</scope>
</reference>
<evidence type="ECO:0000256" key="7">
    <source>
        <dbReference type="RuleBase" id="RU366038"/>
    </source>
</evidence>
<dbReference type="PRINTS" id="PR01908">
    <property type="entry name" value="ADSPHPHTASE"/>
</dbReference>
<dbReference type="GO" id="GO:0004722">
    <property type="term" value="F:protein serine/threonine phosphatase activity"/>
    <property type="evidence" value="ECO:0007669"/>
    <property type="project" value="UniProtKB-EC"/>
</dbReference>
<dbReference type="AlphaFoldDB" id="A0A8C9F7P5"/>
<comment type="similarity">
    <text evidence="1 7">Belongs to the protein-tyrosine phosphatase family. Non-receptor class dual specificity subfamily.</text>
</comment>
<feature type="active site" description="Phosphocysteine intermediate" evidence="6">
    <location>
        <position position="91"/>
    </location>
</feature>
<sequence length="155" mass="17352">MQQKNEKYFSSSRYIARDKAQLSQMGISHVVNAAAGRFHLDTGPKFYKDLPVDYYGVEAEDSPNFDLSIYFYPVARYIRAALNSPRVLVHCAMGISRSATLVLAFLMICEDMPLAEAIQAVRSHRGICPNSGFLEQLRELDLRLGREKLMGAGAC</sequence>
<dbReference type="PROSITE" id="PS50056">
    <property type="entry name" value="TYR_PHOSPHATASE_2"/>
    <property type="match status" value="1"/>
</dbReference>
<dbReference type="PANTHER" id="PTHR45682:SF10">
    <property type="entry name" value="DUAL SPECIFICITY PROTEIN PHOSPHATASE 13 ISOFORM B"/>
    <property type="match status" value="1"/>
</dbReference>
<comment type="catalytic activity">
    <reaction evidence="5 7">
        <text>O-phospho-L-threonyl-[protein] + H2O = L-threonyl-[protein] + phosphate</text>
        <dbReference type="Rhea" id="RHEA:47004"/>
        <dbReference type="Rhea" id="RHEA-COMP:11060"/>
        <dbReference type="Rhea" id="RHEA-COMP:11605"/>
        <dbReference type="ChEBI" id="CHEBI:15377"/>
        <dbReference type="ChEBI" id="CHEBI:30013"/>
        <dbReference type="ChEBI" id="CHEBI:43474"/>
        <dbReference type="ChEBI" id="CHEBI:61977"/>
        <dbReference type="EC" id="3.1.3.16"/>
    </reaction>
</comment>
<feature type="domain" description="Tyrosine-protein phosphatase" evidence="8">
    <location>
        <begin position="1"/>
        <end position="146"/>
    </location>
</feature>
<dbReference type="PROSITE" id="PS50054">
    <property type="entry name" value="TYR_PHOSPHATASE_DUAL"/>
    <property type="match status" value="1"/>
</dbReference>
<dbReference type="GO" id="GO:0043409">
    <property type="term" value="P:negative regulation of MAPK cascade"/>
    <property type="evidence" value="ECO:0007669"/>
    <property type="project" value="TreeGrafter"/>
</dbReference>
<protein>
    <recommendedName>
        <fullName evidence="7">Dual specificity protein phosphatase</fullName>
        <ecNumber evidence="7">3.1.3.16</ecNumber>
        <ecNumber evidence="7">3.1.3.48</ecNumber>
    </recommendedName>
</protein>
<dbReference type="EC" id="3.1.3.48" evidence="7"/>
<evidence type="ECO:0000256" key="4">
    <source>
        <dbReference type="ARBA" id="ARBA00047761"/>
    </source>
</evidence>
<dbReference type="GO" id="GO:0005737">
    <property type="term" value="C:cytoplasm"/>
    <property type="evidence" value="ECO:0007669"/>
    <property type="project" value="TreeGrafter"/>
</dbReference>
<dbReference type="InterPro" id="IPR020405">
    <property type="entry name" value="Atypical_DUSP_subfamA"/>
</dbReference>
<dbReference type="SMART" id="SM00195">
    <property type="entry name" value="DSPc"/>
    <property type="match status" value="1"/>
</dbReference>
<evidence type="ECO:0000256" key="3">
    <source>
        <dbReference type="ARBA" id="ARBA00022912"/>
    </source>
</evidence>
<evidence type="ECO:0000313" key="10">
    <source>
        <dbReference type="Ensembl" id="ENSPSTP00000010720.1"/>
    </source>
</evidence>
<keyword evidence="3 7" id="KW-0904">Protein phosphatase</keyword>
<comment type="function">
    <text evidence="7">Dual specificity phosphatase able to dephosphorylate phosphotyrosine, phosphoserine and phosphothreonine residues, with a preference for phosphotyrosine as a substrate.</text>
</comment>
<evidence type="ECO:0000256" key="1">
    <source>
        <dbReference type="ARBA" id="ARBA00008601"/>
    </source>
</evidence>
<keyword evidence="2 7" id="KW-0378">Hydrolase</keyword>
<dbReference type="GO" id="GO:0008138">
    <property type="term" value="F:protein tyrosine/serine/threonine phosphatase activity"/>
    <property type="evidence" value="ECO:0007669"/>
    <property type="project" value="UniProtKB-UniRule"/>
</dbReference>
<keyword evidence="11" id="KW-1185">Reference proteome</keyword>
<evidence type="ECO:0000256" key="6">
    <source>
        <dbReference type="PIRSR" id="PIRSR620405-1"/>
    </source>
</evidence>
<reference evidence="10" key="1">
    <citation type="submission" date="2025-08" db="UniProtKB">
        <authorList>
            <consortium name="Ensembl"/>
        </authorList>
    </citation>
    <scope>IDENTIFICATION</scope>
</reference>
<dbReference type="Pfam" id="PF00782">
    <property type="entry name" value="DSPc"/>
    <property type="match status" value="1"/>
</dbReference>
<organism evidence="10 11">
    <name type="scientific">Pavo cristatus</name>
    <name type="common">Indian peafowl</name>
    <name type="synonym">Blue peafowl</name>
    <dbReference type="NCBI Taxonomy" id="9049"/>
    <lineage>
        <taxon>Eukaryota</taxon>
        <taxon>Metazoa</taxon>
        <taxon>Chordata</taxon>
        <taxon>Craniata</taxon>
        <taxon>Vertebrata</taxon>
        <taxon>Euteleostomi</taxon>
        <taxon>Archelosauria</taxon>
        <taxon>Archosauria</taxon>
        <taxon>Dinosauria</taxon>
        <taxon>Saurischia</taxon>
        <taxon>Theropoda</taxon>
        <taxon>Coelurosauria</taxon>
        <taxon>Aves</taxon>
        <taxon>Neognathae</taxon>
        <taxon>Galloanserae</taxon>
        <taxon>Galliformes</taxon>
        <taxon>Phasianidae</taxon>
        <taxon>Phasianinae</taxon>
        <taxon>Pavo</taxon>
    </lineage>
</organism>
<dbReference type="EC" id="3.1.3.16" evidence="7"/>
<dbReference type="InterPro" id="IPR029021">
    <property type="entry name" value="Prot-tyrosine_phosphatase-like"/>
</dbReference>
<comment type="catalytic activity">
    <reaction evidence="4 7">
        <text>O-phospho-L-seryl-[protein] + H2O = L-seryl-[protein] + phosphate</text>
        <dbReference type="Rhea" id="RHEA:20629"/>
        <dbReference type="Rhea" id="RHEA-COMP:9863"/>
        <dbReference type="Rhea" id="RHEA-COMP:11604"/>
        <dbReference type="ChEBI" id="CHEBI:15377"/>
        <dbReference type="ChEBI" id="CHEBI:29999"/>
        <dbReference type="ChEBI" id="CHEBI:43474"/>
        <dbReference type="ChEBI" id="CHEBI:83421"/>
        <dbReference type="EC" id="3.1.3.16"/>
    </reaction>
</comment>
<evidence type="ECO:0000256" key="5">
    <source>
        <dbReference type="ARBA" id="ARBA00048336"/>
    </source>
</evidence>
<accession>A0A8C9F7P5</accession>
<dbReference type="InterPro" id="IPR000340">
    <property type="entry name" value="Dual-sp_phosphatase_cat-dom"/>
</dbReference>
<dbReference type="InterPro" id="IPR000387">
    <property type="entry name" value="Tyr_Pase_dom"/>
</dbReference>
<dbReference type="GO" id="GO:0004725">
    <property type="term" value="F:protein tyrosine phosphatase activity"/>
    <property type="evidence" value="ECO:0007669"/>
    <property type="project" value="UniProtKB-EC"/>
</dbReference>
<feature type="domain" description="Tyrosine specific protein phosphatases" evidence="9">
    <location>
        <begin position="69"/>
        <end position="125"/>
    </location>
</feature>
<dbReference type="Gene3D" id="3.90.190.10">
    <property type="entry name" value="Protein tyrosine phosphatase superfamily"/>
    <property type="match status" value="1"/>
</dbReference>
<dbReference type="PRINTS" id="PR01909">
    <property type="entry name" value="ADSPHPHTASEA"/>
</dbReference>
<dbReference type="InterPro" id="IPR020422">
    <property type="entry name" value="TYR_PHOSPHATASE_DUAL_dom"/>
</dbReference>
<dbReference type="InterPro" id="IPR016130">
    <property type="entry name" value="Tyr_Pase_AS"/>
</dbReference>
<name>A0A8C9F7P5_PAVCR</name>
<evidence type="ECO:0000259" key="8">
    <source>
        <dbReference type="PROSITE" id="PS50054"/>
    </source>
</evidence>
<dbReference type="SUPFAM" id="SSF52799">
    <property type="entry name" value="(Phosphotyrosine protein) phosphatases II"/>
    <property type="match status" value="1"/>
</dbReference>
<proteinExistence type="inferred from homology"/>
<dbReference type="PROSITE" id="PS00383">
    <property type="entry name" value="TYR_PHOSPHATASE_1"/>
    <property type="match status" value="1"/>
</dbReference>
<dbReference type="Proteomes" id="UP000694428">
    <property type="component" value="Unplaced"/>
</dbReference>
<dbReference type="GO" id="GO:0033549">
    <property type="term" value="F:MAP kinase phosphatase activity"/>
    <property type="evidence" value="ECO:0007669"/>
    <property type="project" value="TreeGrafter"/>
</dbReference>
<dbReference type="Ensembl" id="ENSPSTT00000011255.1">
    <property type="protein sequence ID" value="ENSPSTP00000010720.1"/>
    <property type="gene ID" value="ENSPSTG00000007566.1"/>
</dbReference>
<evidence type="ECO:0000256" key="2">
    <source>
        <dbReference type="ARBA" id="ARBA00022801"/>
    </source>
</evidence>
<comment type="catalytic activity">
    <reaction evidence="7">
        <text>O-phospho-L-tyrosyl-[protein] + H2O = L-tyrosyl-[protein] + phosphate</text>
        <dbReference type="Rhea" id="RHEA:10684"/>
        <dbReference type="Rhea" id="RHEA-COMP:10136"/>
        <dbReference type="Rhea" id="RHEA-COMP:20101"/>
        <dbReference type="ChEBI" id="CHEBI:15377"/>
        <dbReference type="ChEBI" id="CHEBI:43474"/>
        <dbReference type="ChEBI" id="CHEBI:46858"/>
        <dbReference type="ChEBI" id="CHEBI:61978"/>
        <dbReference type="EC" id="3.1.3.48"/>
    </reaction>
</comment>
<evidence type="ECO:0000313" key="11">
    <source>
        <dbReference type="Proteomes" id="UP000694428"/>
    </source>
</evidence>